<dbReference type="SUPFAM" id="SSF48498">
    <property type="entry name" value="Tetracyclin repressor-like, C-terminal domain"/>
    <property type="match status" value="1"/>
</dbReference>
<dbReference type="GO" id="GO:0000976">
    <property type="term" value="F:transcription cis-regulatory region binding"/>
    <property type="evidence" value="ECO:0007669"/>
    <property type="project" value="TreeGrafter"/>
</dbReference>
<dbReference type="AlphaFoldDB" id="A0A8J3PDI8"/>
<feature type="region of interest" description="Disordered" evidence="5">
    <location>
        <begin position="234"/>
        <end position="255"/>
    </location>
</feature>
<dbReference type="InterPro" id="IPR009057">
    <property type="entry name" value="Homeodomain-like_sf"/>
</dbReference>
<feature type="DNA-binding region" description="H-T-H motif" evidence="4">
    <location>
        <begin position="36"/>
        <end position="55"/>
    </location>
</feature>
<evidence type="ECO:0000313" key="8">
    <source>
        <dbReference type="Proteomes" id="UP000630887"/>
    </source>
</evidence>
<feature type="domain" description="HTH tetR-type" evidence="6">
    <location>
        <begin position="13"/>
        <end position="73"/>
    </location>
</feature>
<evidence type="ECO:0000256" key="3">
    <source>
        <dbReference type="ARBA" id="ARBA00023163"/>
    </source>
</evidence>
<sequence>MSDTSHRRERLRERTLTEIKDLARAQLVASGPSGISLRAIARDMGMTAAALYRYVPALDALVIELCTDLHNEVRIACEAARDADPDPDPVRRLLVMARELRRWALEHRPEATLIFGPPLPGVEQFHQQCDDLQCAGAQLGQIFVAPLLELWQAGRLPRVPHVDLDRLAGALPAHGELPIEVTAVFLTSWIRLYGVLAAELFGQLTWAATDTEPLFEAELAFFAAQVPPTAAAAAAPSAATLNESRPQDRPEPASL</sequence>
<evidence type="ECO:0000259" key="6">
    <source>
        <dbReference type="PROSITE" id="PS50977"/>
    </source>
</evidence>
<evidence type="ECO:0000313" key="7">
    <source>
        <dbReference type="EMBL" id="GIG11111.1"/>
    </source>
</evidence>
<dbReference type="InterPro" id="IPR001647">
    <property type="entry name" value="HTH_TetR"/>
</dbReference>
<dbReference type="PROSITE" id="PS50977">
    <property type="entry name" value="HTH_TETR_2"/>
    <property type="match status" value="1"/>
</dbReference>
<organism evidence="7 8">
    <name type="scientific">Catellatospora coxensis</name>
    <dbReference type="NCBI Taxonomy" id="310354"/>
    <lineage>
        <taxon>Bacteria</taxon>
        <taxon>Bacillati</taxon>
        <taxon>Actinomycetota</taxon>
        <taxon>Actinomycetes</taxon>
        <taxon>Micromonosporales</taxon>
        <taxon>Micromonosporaceae</taxon>
        <taxon>Catellatospora</taxon>
    </lineage>
</organism>
<evidence type="ECO:0000256" key="4">
    <source>
        <dbReference type="PROSITE-ProRule" id="PRU00335"/>
    </source>
</evidence>
<proteinExistence type="predicted"/>
<keyword evidence="8" id="KW-1185">Reference proteome</keyword>
<keyword evidence="1" id="KW-0805">Transcription regulation</keyword>
<evidence type="ECO:0000256" key="5">
    <source>
        <dbReference type="SAM" id="MobiDB-lite"/>
    </source>
</evidence>
<comment type="caution">
    <text evidence="7">The sequence shown here is derived from an EMBL/GenBank/DDBJ whole genome shotgun (WGS) entry which is preliminary data.</text>
</comment>
<protein>
    <submittedName>
        <fullName evidence="7">TetR family transcriptional regulator</fullName>
    </submittedName>
</protein>
<dbReference type="Gene3D" id="1.10.357.10">
    <property type="entry name" value="Tetracycline Repressor, domain 2"/>
    <property type="match status" value="1"/>
</dbReference>
<keyword evidence="2 4" id="KW-0238">DNA-binding</keyword>
<keyword evidence="3" id="KW-0804">Transcription</keyword>
<accession>A0A8J3PDI8</accession>
<evidence type="ECO:0000256" key="1">
    <source>
        <dbReference type="ARBA" id="ARBA00023015"/>
    </source>
</evidence>
<dbReference type="InterPro" id="IPR036271">
    <property type="entry name" value="Tet_transcr_reg_TetR-rel_C_sf"/>
</dbReference>
<gene>
    <name evidence="7" type="ORF">Cco03nite_78110</name>
</gene>
<dbReference type="Pfam" id="PF13305">
    <property type="entry name" value="TetR_C_33"/>
    <property type="match status" value="1"/>
</dbReference>
<dbReference type="PANTHER" id="PTHR30055:SF243">
    <property type="entry name" value="HTH-TYPE TRANSCRIPTIONAL REGULATOR RV1816"/>
    <property type="match status" value="1"/>
</dbReference>
<dbReference type="PANTHER" id="PTHR30055">
    <property type="entry name" value="HTH-TYPE TRANSCRIPTIONAL REGULATOR RUTR"/>
    <property type="match status" value="1"/>
</dbReference>
<reference evidence="7 8" key="1">
    <citation type="submission" date="2021-01" db="EMBL/GenBank/DDBJ databases">
        <title>Whole genome shotgun sequence of Catellatospora coxensis NBRC 107359.</title>
        <authorList>
            <person name="Komaki H."/>
            <person name="Tamura T."/>
        </authorList>
    </citation>
    <scope>NUCLEOTIDE SEQUENCE [LARGE SCALE GENOMIC DNA]</scope>
    <source>
        <strain evidence="7 8">NBRC 107359</strain>
    </source>
</reference>
<feature type="compositionally biased region" description="Basic and acidic residues" evidence="5">
    <location>
        <begin position="245"/>
        <end position="255"/>
    </location>
</feature>
<dbReference type="InterPro" id="IPR050109">
    <property type="entry name" value="HTH-type_TetR-like_transc_reg"/>
</dbReference>
<evidence type="ECO:0000256" key="2">
    <source>
        <dbReference type="ARBA" id="ARBA00023125"/>
    </source>
</evidence>
<dbReference type="RefSeq" id="WP_203699066.1">
    <property type="nucleotide sequence ID" value="NZ_BAAALC010000096.1"/>
</dbReference>
<name>A0A8J3PDI8_9ACTN</name>
<dbReference type="Proteomes" id="UP000630887">
    <property type="component" value="Unassembled WGS sequence"/>
</dbReference>
<dbReference type="GO" id="GO:0003700">
    <property type="term" value="F:DNA-binding transcription factor activity"/>
    <property type="evidence" value="ECO:0007669"/>
    <property type="project" value="TreeGrafter"/>
</dbReference>
<dbReference type="EMBL" id="BONI01000115">
    <property type="protein sequence ID" value="GIG11111.1"/>
    <property type="molecule type" value="Genomic_DNA"/>
</dbReference>
<dbReference type="SUPFAM" id="SSF46689">
    <property type="entry name" value="Homeodomain-like"/>
    <property type="match status" value="1"/>
</dbReference>
<dbReference type="InterPro" id="IPR025996">
    <property type="entry name" value="MT1864/Rv1816-like_C"/>
</dbReference>